<feature type="binding site" evidence="12">
    <location>
        <begin position="183"/>
        <end position="187"/>
    </location>
    <ligand>
        <name>(6S)-NADPHX</name>
        <dbReference type="ChEBI" id="CHEBI:64076"/>
    </ligand>
</feature>
<evidence type="ECO:0000256" key="8">
    <source>
        <dbReference type="ARBA" id="ARBA00025153"/>
    </source>
</evidence>
<feature type="binding site" evidence="12">
    <location>
        <position position="285"/>
    </location>
    <ligand>
        <name>K(+)</name>
        <dbReference type="ChEBI" id="CHEBI:29103"/>
    </ligand>
</feature>
<comment type="similarity">
    <text evidence="2">In the C-terminal section; belongs to the NnrD/CARKD family.</text>
</comment>
<keyword evidence="16" id="KW-0418">Kinase</keyword>
<feature type="binding site" evidence="11">
    <location>
        <begin position="548"/>
        <end position="552"/>
    </location>
    <ligand>
        <name>AMP</name>
        <dbReference type="ChEBI" id="CHEBI:456215"/>
    </ligand>
</feature>
<dbReference type="EC" id="4.2.1.136" evidence="11"/>
<dbReference type="RefSeq" id="WP_042265947.1">
    <property type="nucleotide sequence ID" value="NZ_CP009287.1"/>
</dbReference>
<keyword evidence="7 11" id="KW-0456">Lyase</keyword>
<comment type="function">
    <text evidence="11">Catalyzes the dehydration of the S-form of NAD(P)HX at the expense of ADP, which is converted to AMP. Together with NAD(P)HX epimerase, which catalyzes the epimerization of the S- and R-forms, the enzyme allows the repair of both epimers of NAD(P)HX, a damaged form of NAD(P)H that is a result of enzymatic or heat-dependent hydration.</text>
</comment>
<dbReference type="HAMAP" id="MF_01966">
    <property type="entry name" value="NADHX_epimerase"/>
    <property type="match status" value="1"/>
</dbReference>
<feature type="domain" description="YjeF C-terminal" evidence="14">
    <location>
        <begin position="354"/>
        <end position="631"/>
    </location>
</feature>
<dbReference type="PROSITE" id="PS51385">
    <property type="entry name" value="YJEF_N"/>
    <property type="match status" value="1"/>
</dbReference>
<dbReference type="GO" id="GO:0046872">
    <property type="term" value="F:metal ion binding"/>
    <property type="evidence" value="ECO:0007669"/>
    <property type="project" value="UniProtKB-KW"/>
</dbReference>
<evidence type="ECO:0000259" key="14">
    <source>
        <dbReference type="PROSITE" id="PS51383"/>
    </source>
</evidence>
<evidence type="ECO:0000256" key="9">
    <source>
        <dbReference type="ARBA" id="ARBA00048238"/>
    </source>
</evidence>
<comment type="similarity">
    <text evidence="11">Belongs to the NnrD/CARKD family.</text>
</comment>
<dbReference type="Pfam" id="PF03853">
    <property type="entry name" value="YjeF_N"/>
    <property type="match status" value="1"/>
</dbReference>
<dbReference type="GO" id="GO:0016301">
    <property type="term" value="F:kinase activity"/>
    <property type="evidence" value="ECO:0007669"/>
    <property type="project" value="UniProtKB-KW"/>
</dbReference>
<dbReference type="SUPFAM" id="SSF53613">
    <property type="entry name" value="Ribokinase-like"/>
    <property type="match status" value="1"/>
</dbReference>
<dbReference type="GO" id="GO:0046496">
    <property type="term" value="P:nicotinamide nucleotide metabolic process"/>
    <property type="evidence" value="ECO:0007669"/>
    <property type="project" value="UniProtKB-UniRule"/>
</dbReference>
<comment type="cofactor">
    <cofactor evidence="12">
        <name>K(+)</name>
        <dbReference type="ChEBI" id="CHEBI:29103"/>
    </cofactor>
    <text evidence="12">Binds 1 potassium ion per subunit.</text>
</comment>
<dbReference type="InterPro" id="IPR000631">
    <property type="entry name" value="CARKD"/>
</dbReference>
<keyword evidence="12" id="KW-0479">Metal-binding</keyword>
<dbReference type="Pfam" id="PF01256">
    <property type="entry name" value="Carb_kinase"/>
    <property type="match status" value="1"/>
</dbReference>
<comment type="catalytic activity">
    <reaction evidence="10 11">
        <text>(6S)-NADPHX + ADP = AMP + phosphate + NADPH + H(+)</text>
        <dbReference type="Rhea" id="RHEA:32235"/>
        <dbReference type="ChEBI" id="CHEBI:15378"/>
        <dbReference type="ChEBI" id="CHEBI:43474"/>
        <dbReference type="ChEBI" id="CHEBI:57783"/>
        <dbReference type="ChEBI" id="CHEBI:64076"/>
        <dbReference type="ChEBI" id="CHEBI:456215"/>
        <dbReference type="ChEBI" id="CHEBI:456216"/>
        <dbReference type="EC" id="4.2.1.136"/>
    </reaction>
</comment>
<protein>
    <recommendedName>
        <fullName evidence="11 12">Multifunctional fusion protein</fullName>
    </recommendedName>
    <domain>
        <recommendedName>
            <fullName evidence="11">ADP-dependent (S)-NAD(P)H-hydrate dehydratase</fullName>
            <ecNumber evidence="11">4.2.1.136</ecNumber>
        </recommendedName>
        <alternativeName>
            <fullName evidence="11">ADP-dependent NAD(P)HX dehydratase</fullName>
        </alternativeName>
    </domain>
    <domain>
        <recommendedName>
            <fullName evidence="12">NAD(P)H-hydrate epimerase</fullName>
            <ecNumber evidence="12">5.1.99.6</ecNumber>
        </recommendedName>
        <alternativeName>
            <fullName evidence="12">NAD(P)HX epimerase</fullName>
        </alternativeName>
    </domain>
</protein>
<comment type="catalytic activity">
    <reaction evidence="12">
        <text>(6R)-NADPHX = (6S)-NADPHX</text>
        <dbReference type="Rhea" id="RHEA:32227"/>
        <dbReference type="ChEBI" id="CHEBI:64076"/>
        <dbReference type="ChEBI" id="CHEBI:64077"/>
        <dbReference type="EC" id="5.1.99.6"/>
    </reaction>
</comment>
<comment type="catalytic activity">
    <reaction evidence="9 11">
        <text>(6S)-NADHX + ADP = AMP + phosphate + NADH + H(+)</text>
        <dbReference type="Rhea" id="RHEA:32223"/>
        <dbReference type="ChEBI" id="CHEBI:15378"/>
        <dbReference type="ChEBI" id="CHEBI:43474"/>
        <dbReference type="ChEBI" id="CHEBI:57945"/>
        <dbReference type="ChEBI" id="CHEBI:64074"/>
        <dbReference type="ChEBI" id="CHEBI:456215"/>
        <dbReference type="ChEBI" id="CHEBI:456216"/>
        <dbReference type="EC" id="4.2.1.136"/>
    </reaction>
</comment>
<keyword evidence="12" id="KW-0630">Potassium</keyword>
<organism evidence="16 17">
    <name type="scientific">Paenibacillus graminis</name>
    <dbReference type="NCBI Taxonomy" id="189425"/>
    <lineage>
        <taxon>Bacteria</taxon>
        <taxon>Bacillati</taxon>
        <taxon>Bacillota</taxon>
        <taxon>Bacilli</taxon>
        <taxon>Bacillales</taxon>
        <taxon>Paenibacillaceae</taxon>
        <taxon>Paenibacillus</taxon>
    </lineage>
</organism>
<dbReference type="EC" id="5.1.99.6" evidence="12"/>
<comment type="similarity">
    <text evidence="1">In the N-terminal section; belongs to the NnrE/AIBP family.</text>
</comment>
<dbReference type="Gene3D" id="3.40.1190.20">
    <property type="match status" value="1"/>
</dbReference>
<keyword evidence="6 11" id="KW-0520">NAD</keyword>
<feature type="binding site" evidence="11">
    <location>
        <position position="459"/>
    </location>
    <ligand>
        <name>(6S)-NADPHX</name>
        <dbReference type="ChEBI" id="CHEBI:64076"/>
    </ligand>
</feature>
<keyword evidence="4 11" id="KW-0067">ATP-binding</keyword>
<accession>A0A089LYP7</accession>
<comment type="similarity">
    <text evidence="12">Belongs to the NnrE/AIBP family.</text>
</comment>
<feature type="binding site" evidence="11">
    <location>
        <position position="389"/>
    </location>
    <ligand>
        <name>(6S)-NADPHX</name>
        <dbReference type="ChEBI" id="CHEBI:64076"/>
    </ligand>
</feature>
<proteinExistence type="inferred from homology"/>
<dbReference type="CDD" id="cd01171">
    <property type="entry name" value="YXKO-related"/>
    <property type="match status" value="1"/>
</dbReference>
<evidence type="ECO:0000256" key="2">
    <source>
        <dbReference type="ARBA" id="ARBA00009524"/>
    </source>
</evidence>
<sequence length="631" mass="63497">MYIVTAQEMRELDRQTIERLGIPAVALMENAGRAIAEEILKLCRHRSGKADTSAAWTLGTGGGVHQPGRTEAGTPGRSADGGAYSPGGMRGGGVYGPGGARGGGVYGPDGARGGRVYGPDGARGGGVYGPDGARDGRVYGPDGTGGAGGPGIKPPGFTVSGDSALTLEHAGAEHWLILAGKGNNGGDGLAAARHLREAGIAVTLVYAAAPESLAGEAALQRDAAAALGLPAVVYGRDRVDFAACSGILDALLGTGSAGAPRGAYAELIAAANGSGKPIVSADIPSGLDADTGQTHEPCIHAAVTVCLAFLKRGLLQYPGAGNAGQVVVRSIGIPAALAQKSGVPASLLTPEVLKARLQVDVSRRRSPEGHKGTYGHVLLAAGSLGMSGAGLLAARAALRAGCGLVTWTLPTALLPYVIGAAPELMLAAAGGENGTWSAGTAAEVLRLSKGRDVTAVGPGLGRFEGDQEWLRMLWEGIAAPLVIDADALNILADSHYSSWASRRHPVILTPHPGEMARLAGISTAEVQRDRIGLALAYAREHGVTLVLKGAHTVVATPEGEAYVNITGHPGMGTGGAGDVLTGIIAGLLAQGLHAAQAAAFGVYLHGLAGERAARQRHDPSALIAGDIIEAL</sequence>
<dbReference type="InterPro" id="IPR017953">
    <property type="entry name" value="Carbohydrate_kinase_pred_CS"/>
</dbReference>
<evidence type="ECO:0000256" key="11">
    <source>
        <dbReference type="HAMAP-Rule" id="MF_01965"/>
    </source>
</evidence>
<feature type="binding site" evidence="12">
    <location>
        <begin position="253"/>
        <end position="259"/>
    </location>
    <ligand>
        <name>(6S)-NADPHX</name>
        <dbReference type="ChEBI" id="CHEBI:64076"/>
    </ligand>
</feature>
<evidence type="ECO:0000256" key="3">
    <source>
        <dbReference type="ARBA" id="ARBA00022741"/>
    </source>
</evidence>
<dbReference type="eggNOG" id="COG0063">
    <property type="taxonomic scope" value="Bacteria"/>
</dbReference>
<feature type="binding site" evidence="11">
    <location>
        <position position="578"/>
    </location>
    <ligand>
        <name>(6S)-NADPHX</name>
        <dbReference type="ChEBI" id="CHEBI:64076"/>
    </ligand>
</feature>
<dbReference type="GO" id="GO:0052855">
    <property type="term" value="F:ADP-dependent NAD(P)H-hydrate dehydratase activity"/>
    <property type="evidence" value="ECO:0007669"/>
    <property type="project" value="UniProtKB-UniRule"/>
</dbReference>
<dbReference type="GO" id="GO:0052856">
    <property type="term" value="F:NAD(P)HX epimerase activity"/>
    <property type="evidence" value="ECO:0007669"/>
    <property type="project" value="UniProtKB-UniRule"/>
</dbReference>
<feature type="domain" description="YjeF N-terminal" evidence="15">
    <location>
        <begin position="9"/>
        <end position="339"/>
    </location>
</feature>
<feature type="binding site" evidence="11">
    <location>
        <position position="577"/>
    </location>
    <ligand>
        <name>AMP</name>
        <dbReference type="ChEBI" id="CHEBI:456215"/>
    </ligand>
</feature>
<feature type="binding site" evidence="11">
    <location>
        <position position="511"/>
    </location>
    <ligand>
        <name>(6S)-NADPHX</name>
        <dbReference type="ChEBI" id="CHEBI:64076"/>
    </ligand>
</feature>
<feature type="binding site" evidence="12">
    <location>
        <position position="249"/>
    </location>
    <ligand>
        <name>K(+)</name>
        <dbReference type="ChEBI" id="CHEBI:29103"/>
    </ligand>
</feature>
<reference evidence="16 17" key="1">
    <citation type="submission" date="2014-08" db="EMBL/GenBank/DDBJ databases">
        <title>Comparative genomics of the Paenibacillus odorifer group.</title>
        <authorList>
            <person name="den Bakker H.C."/>
            <person name="Tsai Y.-C."/>
            <person name="Martin N."/>
            <person name="Korlach J."/>
            <person name="Wiedmann M."/>
        </authorList>
    </citation>
    <scope>NUCLEOTIDE SEQUENCE [LARGE SCALE GENOMIC DNA]</scope>
    <source>
        <strain evidence="16 17">DSM 15220</strain>
    </source>
</reference>
<comment type="catalytic activity">
    <reaction evidence="12">
        <text>(6R)-NADHX = (6S)-NADHX</text>
        <dbReference type="Rhea" id="RHEA:32215"/>
        <dbReference type="ChEBI" id="CHEBI:64074"/>
        <dbReference type="ChEBI" id="CHEBI:64075"/>
        <dbReference type="EC" id="5.1.99.6"/>
    </reaction>
</comment>
<dbReference type="InterPro" id="IPR029056">
    <property type="entry name" value="Ribokinase-like"/>
</dbReference>
<name>A0A089LYP7_9BACL</name>
<comment type="subunit">
    <text evidence="11">Homotetramer.</text>
</comment>
<evidence type="ECO:0000256" key="12">
    <source>
        <dbReference type="HAMAP-Rule" id="MF_01966"/>
    </source>
</evidence>
<dbReference type="KEGG" id="pgm:PGRAT_02555"/>
<dbReference type="Proteomes" id="UP000029500">
    <property type="component" value="Chromosome"/>
</dbReference>
<dbReference type="SUPFAM" id="SSF64153">
    <property type="entry name" value="YjeF N-terminal domain-like"/>
    <property type="match status" value="2"/>
</dbReference>
<evidence type="ECO:0000256" key="6">
    <source>
        <dbReference type="ARBA" id="ARBA00023027"/>
    </source>
</evidence>
<feature type="region of interest" description="Disordered" evidence="13">
    <location>
        <begin position="57"/>
        <end position="90"/>
    </location>
</feature>
<dbReference type="eggNOG" id="COG0062">
    <property type="taxonomic scope" value="Bacteria"/>
</dbReference>
<evidence type="ECO:0000313" key="17">
    <source>
        <dbReference type="Proteomes" id="UP000029500"/>
    </source>
</evidence>
<dbReference type="HAMAP" id="MF_01965">
    <property type="entry name" value="NADHX_dehydratase"/>
    <property type="match status" value="1"/>
</dbReference>
<keyword evidence="16" id="KW-0808">Transferase</keyword>
<comment type="function">
    <text evidence="12">Catalyzes the epimerization of the S- and R-forms of NAD(P)HX, a damaged form of NAD(P)H that is a result of enzymatic or heat-dependent hydration. This is a prerequisite for the S-specific NAD(P)H-hydrate dehydratase to allow the repair of both epimers of NAD(P)HX.</text>
</comment>
<dbReference type="AlphaFoldDB" id="A0A089LYP7"/>
<dbReference type="InterPro" id="IPR004443">
    <property type="entry name" value="YjeF_N_dom"/>
</dbReference>
<dbReference type="GO" id="GO:0110051">
    <property type="term" value="P:metabolite repair"/>
    <property type="evidence" value="ECO:0007669"/>
    <property type="project" value="TreeGrafter"/>
</dbReference>
<gene>
    <name evidence="12" type="primary">nnrE</name>
    <name evidence="11" type="synonym">nnrD</name>
    <name evidence="16" type="ORF">PGRAT_02555</name>
</gene>
<dbReference type="PROSITE" id="PS51383">
    <property type="entry name" value="YJEF_C_3"/>
    <property type="match status" value="1"/>
</dbReference>
<keyword evidence="3 11" id="KW-0547">Nucleotide-binding</keyword>
<dbReference type="HOGENOM" id="CLU_024853_4_1_9"/>
<evidence type="ECO:0000256" key="5">
    <source>
        <dbReference type="ARBA" id="ARBA00022857"/>
    </source>
</evidence>
<dbReference type="NCBIfam" id="TIGR00196">
    <property type="entry name" value="yjeF_cterm"/>
    <property type="match status" value="1"/>
</dbReference>
<evidence type="ECO:0000256" key="10">
    <source>
        <dbReference type="ARBA" id="ARBA00049209"/>
    </source>
</evidence>
<dbReference type="PANTHER" id="PTHR12592:SF0">
    <property type="entry name" value="ATP-DEPENDENT (S)-NAD(P)H-HYDRATE DEHYDRATASE"/>
    <property type="match status" value="1"/>
</dbReference>
<dbReference type="InterPro" id="IPR036652">
    <property type="entry name" value="YjeF_N_dom_sf"/>
</dbReference>
<dbReference type="EMBL" id="CP009287">
    <property type="protein sequence ID" value="AIQ66656.1"/>
    <property type="molecule type" value="Genomic_DNA"/>
</dbReference>
<comment type="cofactor">
    <cofactor evidence="11">
        <name>Mg(2+)</name>
        <dbReference type="ChEBI" id="CHEBI:18420"/>
    </cofactor>
</comment>
<feature type="binding site" evidence="12">
    <location>
        <position position="264"/>
    </location>
    <ligand>
        <name>(6S)-NADPHX</name>
        <dbReference type="ChEBI" id="CHEBI:64076"/>
    </ligand>
</feature>
<dbReference type="OrthoDB" id="9806925at2"/>
<dbReference type="STRING" id="189425.PGRAT_02555"/>
<evidence type="ECO:0000313" key="16">
    <source>
        <dbReference type="EMBL" id="AIQ66656.1"/>
    </source>
</evidence>
<dbReference type="Gene3D" id="3.40.50.10260">
    <property type="entry name" value="YjeF N-terminal domain"/>
    <property type="match status" value="2"/>
</dbReference>
<feature type="binding site" evidence="12">
    <location>
        <position position="282"/>
    </location>
    <ligand>
        <name>(6S)-NADPHX</name>
        <dbReference type="ChEBI" id="CHEBI:64076"/>
    </ligand>
</feature>
<evidence type="ECO:0000259" key="15">
    <source>
        <dbReference type="PROSITE" id="PS51385"/>
    </source>
</evidence>
<feature type="binding site" evidence="12">
    <location>
        <position position="184"/>
    </location>
    <ligand>
        <name>K(+)</name>
        <dbReference type="ChEBI" id="CHEBI:29103"/>
    </ligand>
</feature>
<dbReference type="PROSITE" id="PS01050">
    <property type="entry name" value="YJEF_C_2"/>
    <property type="match status" value="1"/>
</dbReference>
<keyword evidence="5 11" id="KW-0521">NADP</keyword>
<comment type="function">
    <text evidence="8">Bifunctional enzyme that catalyzes the epimerization of the S- and R-forms of NAD(P)HX and the dehydration of the S-form of NAD(P)HX at the expense of ADP, which is converted to AMP. This allows the repair of both epimers of NAD(P)HX, a damaged form of NAD(P)H that is a result of enzymatic or heat-dependent hydration.</text>
</comment>
<dbReference type="PANTHER" id="PTHR12592">
    <property type="entry name" value="ATP-DEPENDENT (S)-NAD(P)H-HYDRATE DEHYDRATASE FAMILY MEMBER"/>
    <property type="match status" value="1"/>
</dbReference>
<evidence type="ECO:0000256" key="1">
    <source>
        <dbReference type="ARBA" id="ARBA00006001"/>
    </source>
</evidence>
<keyword evidence="12" id="KW-0413">Isomerase</keyword>
<evidence type="ECO:0000256" key="13">
    <source>
        <dbReference type="SAM" id="MobiDB-lite"/>
    </source>
</evidence>
<dbReference type="NCBIfam" id="TIGR00197">
    <property type="entry name" value="yjeF_nterm"/>
    <property type="match status" value="1"/>
</dbReference>
<keyword evidence="17" id="KW-1185">Reference proteome</keyword>
<dbReference type="GO" id="GO:0005524">
    <property type="term" value="F:ATP binding"/>
    <property type="evidence" value="ECO:0007669"/>
    <property type="project" value="UniProtKB-KW"/>
</dbReference>
<evidence type="ECO:0000256" key="7">
    <source>
        <dbReference type="ARBA" id="ARBA00023239"/>
    </source>
</evidence>
<evidence type="ECO:0000256" key="4">
    <source>
        <dbReference type="ARBA" id="ARBA00022840"/>
    </source>
</evidence>